<dbReference type="Proteomes" id="UP000886889">
    <property type="component" value="Unassembled WGS sequence"/>
</dbReference>
<reference evidence="2" key="1">
    <citation type="submission" date="2020-10" db="EMBL/GenBank/DDBJ databases">
        <authorList>
            <person name="Gilroy R."/>
        </authorList>
    </citation>
    <scope>NUCLEOTIDE SEQUENCE</scope>
    <source>
        <strain evidence="2">ChiBcec6-7307</strain>
    </source>
</reference>
<comment type="caution">
    <text evidence="2">The sequence shown here is derived from an EMBL/GenBank/DDBJ whole genome shotgun (WGS) entry which is preliminary data.</text>
</comment>
<sequence length="307" mass="32970">MKRILLTCLLALLLGFLLFFPDQALACAGSGLLLWYKNLVPVLLPFMFLSNLLIRLDCVLLLTGLIHPLLGRLFGTSLYGSYAVLAGFLFGCPMGAKVTGDLLSQNLICEEEAGYLVSFVNNLSPAFIISFAVHQNLGIPSLTGPTLCILYGAPLLWALLCRIRRRSSFREFIPKKKASKVPEKLELIDACILDGVVNIAKIGGYILLFSLMAGVLGLLPGNLAPLKNILGASLEITAGVQAVSQSALSFPVKYLCLLALCSFGGICGLMQTLSVCPMNPAGLRQYLKAKAAILGLCLLLACLFLFL</sequence>
<feature type="transmembrane region" description="Helical" evidence="1">
    <location>
        <begin position="42"/>
        <end position="66"/>
    </location>
</feature>
<proteinExistence type="predicted"/>
<keyword evidence="1" id="KW-0812">Transmembrane</keyword>
<feature type="transmembrane region" description="Helical" evidence="1">
    <location>
        <begin position="287"/>
        <end position="306"/>
    </location>
</feature>
<feature type="transmembrane region" description="Helical" evidence="1">
    <location>
        <begin position="78"/>
        <end position="96"/>
    </location>
</feature>
<evidence type="ECO:0000313" key="2">
    <source>
        <dbReference type="EMBL" id="HIV23510.1"/>
    </source>
</evidence>
<feature type="transmembrane region" description="Helical" evidence="1">
    <location>
        <begin position="202"/>
        <end position="219"/>
    </location>
</feature>
<organism evidence="2 3">
    <name type="scientific">Candidatus Merdiplasma excrementigallinarum</name>
    <dbReference type="NCBI Taxonomy" id="2840864"/>
    <lineage>
        <taxon>Bacteria</taxon>
        <taxon>Bacillati</taxon>
        <taxon>Bacillota</taxon>
        <taxon>Clostridia</taxon>
        <taxon>Lachnospirales</taxon>
        <taxon>Lachnospiraceae</taxon>
        <taxon>Lachnospiraceae incertae sedis</taxon>
        <taxon>Candidatus Merdiplasma</taxon>
    </lineage>
</organism>
<reference evidence="2" key="2">
    <citation type="journal article" date="2021" name="PeerJ">
        <title>Extensive microbial diversity within the chicken gut microbiome revealed by metagenomics and culture.</title>
        <authorList>
            <person name="Gilroy R."/>
            <person name="Ravi A."/>
            <person name="Getino M."/>
            <person name="Pursley I."/>
            <person name="Horton D.L."/>
            <person name="Alikhan N.F."/>
            <person name="Baker D."/>
            <person name="Gharbi K."/>
            <person name="Hall N."/>
            <person name="Watson M."/>
            <person name="Adriaenssens E.M."/>
            <person name="Foster-Nyarko E."/>
            <person name="Jarju S."/>
            <person name="Secka A."/>
            <person name="Antonio M."/>
            <person name="Oren A."/>
            <person name="Chaudhuri R.R."/>
            <person name="La Ragione R."/>
            <person name="Hildebrand F."/>
            <person name="Pallen M.J."/>
        </authorList>
    </citation>
    <scope>NUCLEOTIDE SEQUENCE</scope>
    <source>
        <strain evidence="2">ChiBcec6-7307</strain>
    </source>
</reference>
<evidence type="ECO:0000313" key="3">
    <source>
        <dbReference type="Proteomes" id="UP000886889"/>
    </source>
</evidence>
<feature type="transmembrane region" description="Helical" evidence="1">
    <location>
        <begin position="142"/>
        <end position="160"/>
    </location>
</feature>
<dbReference type="EMBL" id="DVOS01000054">
    <property type="protein sequence ID" value="HIV23510.1"/>
    <property type="molecule type" value="Genomic_DNA"/>
</dbReference>
<evidence type="ECO:0000256" key="1">
    <source>
        <dbReference type="SAM" id="Phobius"/>
    </source>
</evidence>
<gene>
    <name evidence="2" type="ORF">IAC80_06180</name>
</gene>
<keyword evidence="1" id="KW-0472">Membrane</keyword>
<feature type="transmembrane region" description="Helical" evidence="1">
    <location>
        <begin position="252"/>
        <end position="275"/>
    </location>
</feature>
<dbReference type="AlphaFoldDB" id="A0A9D1P084"/>
<accession>A0A9D1P084</accession>
<protein>
    <submittedName>
        <fullName evidence="2">Transporter</fullName>
    </submittedName>
</protein>
<keyword evidence="1" id="KW-1133">Transmembrane helix</keyword>
<name>A0A9D1P084_9FIRM</name>